<proteinExistence type="predicted"/>
<protein>
    <submittedName>
        <fullName evidence="1">Uncharacterized protein</fullName>
    </submittedName>
</protein>
<dbReference type="AlphaFoldDB" id="A0A815H217"/>
<dbReference type="EMBL" id="CAJNOU010002769">
    <property type="protein sequence ID" value="CAF1348285.1"/>
    <property type="molecule type" value="Genomic_DNA"/>
</dbReference>
<gene>
    <name evidence="1" type="ORF">SEV965_LOCUS28723</name>
</gene>
<evidence type="ECO:0000313" key="1">
    <source>
        <dbReference type="EMBL" id="CAF1348285.1"/>
    </source>
</evidence>
<organism evidence="1 2">
    <name type="scientific">Rotaria sordida</name>
    <dbReference type="NCBI Taxonomy" id="392033"/>
    <lineage>
        <taxon>Eukaryota</taxon>
        <taxon>Metazoa</taxon>
        <taxon>Spiralia</taxon>
        <taxon>Gnathifera</taxon>
        <taxon>Rotifera</taxon>
        <taxon>Eurotatoria</taxon>
        <taxon>Bdelloidea</taxon>
        <taxon>Philodinida</taxon>
        <taxon>Philodinidae</taxon>
        <taxon>Rotaria</taxon>
    </lineage>
</organism>
<accession>A0A815H217</accession>
<dbReference type="Proteomes" id="UP000663889">
    <property type="component" value="Unassembled WGS sequence"/>
</dbReference>
<reference evidence="1" key="1">
    <citation type="submission" date="2021-02" db="EMBL/GenBank/DDBJ databases">
        <authorList>
            <person name="Nowell W R."/>
        </authorList>
    </citation>
    <scope>NUCLEOTIDE SEQUENCE</scope>
</reference>
<evidence type="ECO:0000313" key="2">
    <source>
        <dbReference type="Proteomes" id="UP000663889"/>
    </source>
</evidence>
<sequence>MLHFIRRRALLMCTLSELKIEEDYWKHVADEAMPTNKLPQCCSELLIQAIENRRQAMEKRHELYLKHKLHTFFGEAPMTLNE</sequence>
<name>A0A815H217_9BILA</name>
<comment type="caution">
    <text evidence="1">The sequence shown here is derived from an EMBL/GenBank/DDBJ whole genome shotgun (WGS) entry which is preliminary data.</text>
</comment>